<dbReference type="AlphaFoldDB" id="A0A5N4ADT0"/>
<evidence type="ECO:0000256" key="1">
    <source>
        <dbReference type="SAM" id="Phobius"/>
    </source>
</evidence>
<keyword evidence="1" id="KW-0472">Membrane</keyword>
<accession>A0A5N4ADT0</accession>
<evidence type="ECO:0000313" key="3">
    <source>
        <dbReference type="Proteomes" id="UP000327044"/>
    </source>
</evidence>
<keyword evidence="1" id="KW-0812">Transmembrane</keyword>
<feature type="transmembrane region" description="Helical" evidence="1">
    <location>
        <begin position="32"/>
        <end position="50"/>
    </location>
</feature>
<dbReference type="Proteomes" id="UP000327044">
    <property type="component" value="Unassembled WGS sequence"/>
</dbReference>
<dbReference type="EMBL" id="VVIM01000008">
    <property type="protein sequence ID" value="KAB0795483.1"/>
    <property type="molecule type" value="Genomic_DNA"/>
</dbReference>
<proteinExistence type="predicted"/>
<name>A0A5N4ADT0_PHOPY</name>
<dbReference type="InParanoid" id="A0A5N4ADT0"/>
<sequence length="122" mass="13980">MRAIVHVEKEIVTSDGISQRLQRKSRFINQDIAFYLNYTFTLGGCIKLTIGNLIVGRFANSILSYSICAHFFIVVIFPVKQYRINPTIVMTNTQKPTWHEMNTHNKLNALITFIVIAPYNAC</sequence>
<organism evidence="2 3">
    <name type="scientific">Photinus pyralis</name>
    <name type="common">Common eastern firefly</name>
    <name type="synonym">Lampyris pyralis</name>
    <dbReference type="NCBI Taxonomy" id="7054"/>
    <lineage>
        <taxon>Eukaryota</taxon>
        <taxon>Metazoa</taxon>
        <taxon>Ecdysozoa</taxon>
        <taxon>Arthropoda</taxon>
        <taxon>Hexapoda</taxon>
        <taxon>Insecta</taxon>
        <taxon>Pterygota</taxon>
        <taxon>Neoptera</taxon>
        <taxon>Endopterygota</taxon>
        <taxon>Coleoptera</taxon>
        <taxon>Polyphaga</taxon>
        <taxon>Elateriformia</taxon>
        <taxon>Elateroidea</taxon>
        <taxon>Lampyridae</taxon>
        <taxon>Lampyrinae</taxon>
        <taxon>Photinus</taxon>
    </lineage>
</organism>
<evidence type="ECO:0000313" key="2">
    <source>
        <dbReference type="EMBL" id="KAB0795483.1"/>
    </source>
</evidence>
<gene>
    <name evidence="2" type="ORF">PPYR_12322</name>
</gene>
<keyword evidence="3" id="KW-1185">Reference proteome</keyword>
<reference evidence="2 3" key="1">
    <citation type="journal article" date="2018" name="Elife">
        <title>Firefly genomes illuminate parallel origins of bioluminescence in beetles.</title>
        <authorList>
            <person name="Fallon T.R."/>
            <person name="Lower S.E."/>
            <person name="Chang C.H."/>
            <person name="Bessho-Uehara M."/>
            <person name="Martin G.J."/>
            <person name="Bewick A.J."/>
            <person name="Behringer M."/>
            <person name="Debat H.J."/>
            <person name="Wong I."/>
            <person name="Day J.C."/>
            <person name="Suvorov A."/>
            <person name="Silva C.J."/>
            <person name="Stanger-Hall K.F."/>
            <person name="Hall D.W."/>
            <person name="Schmitz R.J."/>
            <person name="Nelson D.R."/>
            <person name="Lewis S.M."/>
            <person name="Shigenobu S."/>
            <person name="Bybee S.M."/>
            <person name="Larracuente A.M."/>
            <person name="Oba Y."/>
            <person name="Weng J.K."/>
        </authorList>
    </citation>
    <scope>NUCLEOTIDE SEQUENCE [LARGE SCALE GENOMIC DNA]</scope>
    <source>
        <strain evidence="2">1611_PpyrPB1</strain>
        <tissue evidence="2">Whole body</tissue>
    </source>
</reference>
<keyword evidence="1" id="KW-1133">Transmembrane helix</keyword>
<feature type="transmembrane region" description="Helical" evidence="1">
    <location>
        <begin position="62"/>
        <end position="79"/>
    </location>
</feature>
<comment type="caution">
    <text evidence="2">The sequence shown here is derived from an EMBL/GenBank/DDBJ whole genome shotgun (WGS) entry which is preliminary data.</text>
</comment>
<protein>
    <submittedName>
        <fullName evidence="2">Uncharacterized protein</fullName>
    </submittedName>
</protein>